<dbReference type="InterPro" id="IPR005794">
    <property type="entry name" value="Fmt"/>
</dbReference>
<dbReference type="HAMAP" id="MF_00182">
    <property type="entry name" value="Formyl_trans"/>
    <property type="match status" value="1"/>
</dbReference>
<organism evidence="7">
    <name type="scientific">marine metagenome</name>
    <dbReference type="NCBI Taxonomy" id="408172"/>
    <lineage>
        <taxon>unclassified sequences</taxon>
        <taxon>metagenomes</taxon>
        <taxon>ecological metagenomes</taxon>
    </lineage>
</organism>
<dbReference type="SUPFAM" id="SSF53328">
    <property type="entry name" value="Formyltransferase"/>
    <property type="match status" value="1"/>
</dbReference>
<dbReference type="SUPFAM" id="SSF50486">
    <property type="entry name" value="FMT C-terminal domain-like"/>
    <property type="match status" value="1"/>
</dbReference>
<keyword evidence="4" id="KW-0648">Protein biosynthesis</keyword>
<dbReference type="EMBL" id="UINC01092756">
    <property type="protein sequence ID" value="SVC46609.1"/>
    <property type="molecule type" value="Genomic_DNA"/>
</dbReference>
<dbReference type="InterPro" id="IPR041711">
    <property type="entry name" value="Met-tRNA-FMT_N"/>
</dbReference>
<dbReference type="AlphaFoldDB" id="A0A382MCL6"/>
<feature type="domain" description="Formyl transferase N-terminal" evidence="5">
    <location>
        <begin position="3"/>
        <end position="174"/>
    </location>
</feature>
<protein>
    <recommendedName>
        <fullName evidence="2">methionyl-tRNA formyltransferase</fullName>
        <ecNumber evidence="2">2.1.2.9</ecNumber>
    </recommendedName>
</protein>
<dbReference type="GO" id="GO:0005829">
    <property type="term" value="C:cytosol"/>
    <property type="evidence" value="ECO:0007669"/>
    <property type="project" value="TreeGrafter"/>
</dbReference>
<dbReference type="InterPro" id="IPR036477">
    <property type="entry name" value="Formyl_transf_N_sf"/>
</dbReference>
<evidence type="ECO:0000256" key="3">
    <source>
        <dbReference type="ARBA" id="ARBA00022679"/>
    </source>
</evidence>
<dbReference type="PANTHER" id="PTHR11138:SF5">
    <property type="entry name" value="METHIONYL-TRNA FORMYLTRANSFERASE, MITOCHONDRIAL"/>
    <property type="match status" value="1"/>
</dbReference>
<dbReference type="CDD" id="cd08704">
    <property type="entry name" value="Met_tRNA_FMT_C"/>
    <property type="match status" value="1"/>
</dbReference>
<dbReference type="CDD" id="cd08646">
    <property type="entry name" value="FMT_core_Met-tRNA-FMT_N"/>
    <property type="match status" value="1"/>
</dbReference>
<dbReference type="Pfam" id="PF00551">
    <property type="entry name" value="Formyl_trans_N"/>
    <property type="match status" value="1"/>
</dbReference>
<dbReference type="PANTHER" id="PTHR11138">
    <property type="entry name" value="METHIONYL-TRNA FORMYLTRANSFERASE"/>
    <property type="match status" value="1"/>
</dbReference>
<dbReference type="FunFam" id="3.40.50.12230:FF:000001">
    <property type="entry name" value="Methionyl-tRNA formyltransferase"/>
    <property type="match status" value="1"/>
</dbReference>
<dbReference type="InterPro" id="IPR002376">
    <property type="entry name" value="Formyl_transf_N"/>
</dbReference>
<reference evidence="7" key="1">
    <citation type="submission" date="2018-05" db="EMBL/GenBank/DDBJ databases">
        <authorList>
            <person name="Lanie J.A."/>
            <person name="Ng W.-L."/>
            <person name="Kazmierczak K.M."/>
            <person name="Andrzejewski T.M."/>
            <person name="Davidsen T.M."/>
            <person name="Wayne K.J."/>
            <person name="Tettelin H."/>
            <person name="Glass J.I."/>
            <person name="Rusch D."/>
            <person name="Podicherti R."/>
            <person name="Tsui H.-C.T."/>
            <person name="Winkler M.E."/>
        </authorList>
    </citation>
    <scope>NUCLEOTIDE SEQUENCE</scope>
</reference>
<evidence type="ECO:0000256" key="4">
    <source>
        <dbReference type="ARBA" id="ARBA00022917"/>
    </source>
</evidence>
<dbReference type="InterPro" id="IPR011034">
    <property type="entry name" value="Formyl_transferase-like_C_sf"/>
</dbReference>
<dbReference type="InterPro" id="IPR001555">
    <property type="entry name" value="GART_AS"/>
</dbReference>
<feature type="domain" description="Formyl transferase C-terminal" evidence="6">
    <location>
        <begin position="198"/>
        <end position="295"/>
    </location>
</feature>
<evidence type="ECO:0000313" key="7">
    <source>
        <dbReference type="EMBL" id="SVC46609.1"/>
    </source>
</evidence>
<keyword evidence="3" id="KW-0808">Transferase</keyword>
<dbReference type="NCBIfam" id="TIGR00460">
    <property type="entry name" value="fmt"/>
    <property type="match status" value="1"/>
</dbReference>
<accession>A0A382MCL6</accession>
<gene>
    <name evidence="7" type="ORF">METZ01_LOCUS299463</name>
</gene>
<dbReference type="Pfam" id="PF02911">
    <property type="entry name" value="Formyl_trans_C"/>
    <property type="match status" value="1"/>
</dbReference>
<dbReference type="InterPro" id="IPR005793">
    <property type="entry name" value="Formyl_trans_C"/>
</dbReference>
<evidence type="ECO:0000259" key="6">
    <source>
        <dbReference type="Pfam" id="PF02911"/>
    </source>
</evidence>
<dbReference type="GO" id="GO:0004479">
    <property type="term" value="F:methionyl-tRNA formyltransferase activity"/>
    <property type="evidence" value="ECO:0007669"/>
    <property type="project" value="UniProtKB-EC"/>
</dbReference>
<dbReference type="PROSITE" id="PS00373">
    <property type="entry name" value="GART"/>
    <property type="match status" value="1"/>
</dbReference>
<comment type="similarity">
    <text evidence="1">Belongs to the Fmt family.</text>
</comment>
<sequence>MGTPEFSLPTLNKIYKSDHNIQLVVTQPDRPKGRGRESTPPPVKQFALENNIPILQPKKCTSPETIETLGALNADVFIIVAYGQILDNNLLSLPKYFCINLHSSLLPKYRGAAPINWAIINGEIETGVTTMKMNAGLDTGDILLSSKVLINEHDDAQSLHDTLAHIGSSLILDTLNQLSSGSLKGVCQDQELASYAPKLQKEDGLIEWNQPAIKIHNLVRGLRPWPGAFSFLESKRFKIFKTEIKSCDSIDQPGAIIRISEHGIEVGTQNDRIVIKELQAEGRKRMDVKSFLAGHKLIIGSKFFKQ</sequence>
<proteinExistence type="inferred from homology"/>
<evidence type="ECO:0000256" key="2">
    <source>
        <dbReference type="ARBA" id="ARBA00012261"/>
    </source>
</evidence>
<evidence type="ECO:0000259" key="5">
    <source>
        <dbReference type="Pfam" id="PF00551"/>
    </source>
</evidence>
<evidence type="ECO:0000256" key="1">
    <source>
        <dbReference type="ARBA" id="ARBA00010699"/>
    </source>
</evidence>
<dbReference type="EC" id="2.1.2.9" evidence="2"/>
<dbReference type="Gene3D" id="3.40.50.12230">
    <property type="match status" value="1"/>
</dbReference>
<dbReference type="InterPro" id="IPR044135">
    <property type="entry name" value="Met-tRNA-FMT_C"/>
</dbReference>
<name>A0A382MCL6_9ZZZZ</name>